<keyword evidence="4" id="KW-1185">Reference proteome</keyword>
<reference evidence="3 4" key="1">
    <citation type="journal article" date="2020" name="Harmful Algae">
        <title>Molecular and morphological characterization of a novel dihydroanatoxin-a producing Microcoleus species (cyanobacteria) from the Russian River, California, USA.</title>
        <authorList>
            <person name="Conklin K.Y."/>
            <person name="Stancheva R."/>
            <person name="Otten T.G."/>
            <person name="Fadness R."/>
            <person name="Boyer G.L."/>
            <person name="Read B."/>
            <person name="Zhang X."/>
            <person name="Sheath R.G."/>
        </authorList>
    </citation>
    <scope>NUCLEOTIDE SEQUENCE [LARGE SCALE GENOMIC DNA]</scope>
    <source>
        <strain evidence="3 4">PTRS2</strain>
    </source>
</reference>
<dbReference type="Gene3D" id="2.160.20.10">
    <property type="entry name" value="Single-stranded right-handed beta-helix, Pectin lyase-like"/>
    <property type="match status" value="1"/>
</dbReference>
<feature type="region of interest" description="Disordered" evidence="1">
    <location>
        <begin position="1173"/>
        <end position="1198"/>
    </location>
</feature>
<dbReference type="Pfam" id="PF12770">
    <property type="entry name" value="CHAT"/>
    <property type="match status" value="1"/>
</dbReference>
<name>A0ABU8YRB0_9CYAN</name>
<dbReference type="SUPFAM" id="SSF51126">
    <property type="entry name" value="Pectin lyase-like"/>
    <property type="match status" value="1"/>
</dbReference>
<accession>A0ABU8YRB0</accession>
<evidence type="ECO:0000259" key="2">
    <source>
        <dbReference type="SMART" id="SM00912"/>
    </source>
</evidence>
<gene>
    <name evidence="3" type="ORF">WMG39_19135</name>
</gene>
<sequence>MNAQRAVRSILAAIPIAGLWILDFSPSLLLAKQNSTRWVIVGIYPQSQIACAQSIVPAADKTNTTVTPGATGRYDITGGATSKDGKNQFHSFTRFGLNSGETANFISNQDIKNIFGRVVGGDASFINGLIKVSGGNSNLFLVNPAGIIFGSNARLDVPGSFFATTASSIGFDNRWFNSTGINDYAGLVGTPSAFAFSAQSGSIVNVGKLAVGNGQNLTLLGGTVISTGELSAPGGKITVAAVPGENLVRLSQNGMLLSLEVSGPTGVSDSTSLPFSPLSLPRLLSGGGSDHATGLGTNSQGQVVLTGGEAISASPGTAVVSGAANVSEPNGTGGTVHVLGERVGLFSAKIDASGAEGGGTVRVGGDYRGGGTLPTANMTYVDGKSSIAINATRSGNGGSAVVWADGTTVFSGNVNARGVSTVPNVGGVGGFVEVSGKKGLIFNGSVDTRGTNGLGTLLLDPENIVVTDAAAGADDAAILANGGILGAATSPGFPGSSGSSLTISARALEGISATTNVVLEAFNDIKISDLADDRLSFQTTTGSVTFRADADGNGTGLFAMNSRDTISTEGGAIAIFGREINVGNLLSKGGNISLTSQGAIVGNNISASNPNNGRSGNVLLEGLNVRTEKVDVSGSRSAGIVNLTAQNVLSVGGIAGGSGNISLTGNEIDLKGGNNSVSGTGFLVLQPWSPGQNIAIAGAGDLGSNSFLNLTASDLGSLQNGFAGITIGRSDSSGSILVANNLNFADPLMIQSPSDRGTITTTSSLTGTDNASITLKADGNIRTGNISTNGQEIRITSQTGNIIADRLRTGTEATLTSSSNSGAVSRVAGDVTLTAAGNVTVGAIDTRGNIAGNVTLTGREGVSVGPVEAGGLQTAGNITLTGGEIDLTGNKNSVASNGSLVLQPTEARQNITLGGDGEKEGLNLTGAELATLRNGFVSIAIGRSDGNGQVLIGPSTSTPMPSSTPNSTLVPTVSFQDPIVIRSPLGTGTIMGTAAIAGIDNASITLIAGSVKIGDITSPAGINITSSQGNITTGTLSSRSTNGGAGDIKIRSANAVASGNIDAFGAKSGGDISITAPGSIATGVINSSSELGKAGSSTITGQKDIQVTSIKARGNTGGDVEITAGGAFRATVTNTNTEGDPVSISTEGQVRSGSQTLLQSSCKSGTCTVTPLATANSKPNTTTNTTTGSIAIEPSPAPKTTIQLKTTTNSQELVAAPNSIAIDPVPKSTTTNISSDQAASSLGSSKTSTQGETQSLSPSVLNNNPDTASSTNSDGGTTAQKPGSYQSVVVAEISRSNNSLTQRNPIDAVQQREQIQGKEFERYFGGNLSEKSVTPQTIRDTLSSVNRLTGVKPAIVYVWAKANNLELVLLLPDGKNIFKSVPASRETVLQVAKEFTNAVRSPRRLINADYKEPGEQLYKWLIAPLEADLELHKIDTLAFSMDAGLRTLPLAALYDGKQFLVEKYSLGLIPSLSLTDTRYSSIKDARVLAMGASKFPEKYDQNPLPAVPLEISTIVGKIWPGLSFLNENFTLPNLREKRQQEYKIIHLATHGEFQPGGAENSYIQFWDTKLRLSELDELKLSNPQVELLVLSACTTAVGDEQAELGFAGLAVNAGVKSALASLWYVSDAGTLGLMTEFYQQLRVAPIKAEALRQAQLAMLRGEVRLEDGYLVRSGNRQALPLPGELTARGDKNLSHPYYWAAFTMIGSPW</sequence>
<dbReference type="NCBIfam" id="TIGR01901">
    <property type="entry name" value="adhes_NPXG"/>
    <property type="match status" value="1"/>
</dbReference>
<proteinExistence type="predicted"/>
<organism evidence="3 4">
    <name type="scientific">Microcoleus anatoxicus PTRS2</name>
    <dbReference type="NCBI Taxonomy" id="2705321"/>
    <lineage>
        <taxon>Bacteria</taxon>
        <taxon>Bacillati</taxon>
        <taxon>Cyanobacteriota</taxon>
        <taxon>Cyanophyceae</taxon>
        <taxon>Oscillatoriophycideae</taxon>
        <taxon>Oscillatoriales</taxon>
        <taxon>Microcoleaceae</taxon>
        <taxon>Microcoleus</taxon>
        <taxon>Microcoleus anatoxicus</taxon>
    </lineage>
</organism>
<dbReference type="InterPro" id="IPR008638">
    <property type="entry name" value="FhaB/CdiA-like_TPS"/>
</dbReference>
<evidence type="ECO:0000313" key="4">
    <source>
        <dbReference type="Proteomes" id="UP001384579"/>
    </source>
</evidence>
<feature type="compositionally biased region" description="Low complexity" evidence="1">
    <location>
        <begin position="1234"/>
        <end position="1245"/>
    </location>
</feature>
<protein>
    <submittedName>
        <fullName evidence="3">CHAT domain-containing protein</fullName>
    </submittedName>
</protein>
<dbReference type="InterPro" id="IPR012334">
    <property type="entry name" value="Pectin_lyas_fold"/>
</dbReference>
<feature type="compositionally biased region" description="Polar residues" evidence="1">
    <location>
        <begin position="1246"/>
        <end position="1282"/>
    </location>
</feature>
<dbReference type="Pfam" id="PF05860">
    <property type="entry name" value="TPS"/>
    <property type="match status" value="1"/>
</dbReference>
<dbReference type="RefSeq" id="WP_340522165.1">
    <property type="nucleotide sequence ID" value="NZ_JBBLXS010000280.1"/>
</dbReference>
<dbReference type="InterPro" id="IPR024983">
    <property type="entry name" value="CHAT_dom"/>
</dbReference>
<feature type="domain" description="Filamentous haemagglutinin FhaB/tRNA nuclease CdiA-like TPS" evidence="2">
    <location>
        <begin position="57"/>
        <end position="172"/>
    </location>
</feature>
<feature type="region of interest" description="Disordered" evidence="1">
    <location>
        <begin position="1215"/>
        <end position="1282"/>
    </location>
</feature>
<dbReference type="InterPro" id="IPR011050">
    <property type="entry name" value="Pectin_lyase_fold/virulence"/>
</dbReference>
<evidence type="ECO:0000313" key="3">
    <source>
        <dbReference type="EMBL" id="MEK0186948.1"/>
    </source>
</evidence>
<dbReference type="EMBL" id="JBBLXS010000280">
    <property type="protein sequence ID" value="MEK0186948.1"/>
    <property type="molecule type" value="Genomic_DNA"/>
</dbReference>
<dbReference type="Proteomes" id="UP001384579">
    <property type="component" value="Unassembled WGS sequence"/>
</dbReference>
<evidence type="ECO:0000256" key="1">
    <source>
        <dbReference type="SAM" id="MobiDB-lite"/>
    </source>
</evidence>
<comment type="caution">
    <text evidence="3">The sequence shown here is derived from an EMBL/GenBank/DDBJ whole genome shotgun (WGS) entry which is preliminary data.</text>
</comment>
<dbReference type="SMART" id="SM00912">
    <property type="entry name" value="Haemagg_act"/>
    <property type="match status" value="1"/>
</dbReference>